<organism evidence="1">
    <name type="scientific">marine sediment metagenome</name>
    <dbReference type="NCBI Taxonomy" id="412755"/>
    <lineage>
        <taxon>unclassified sequences</taxon>
        <taxon>metagenomes</taxon>
        <taxon>ecological metagenomes</taxon>
    </lineage>
</organism>
<reference evidence="1" key="1">
    <citation type="journal article" date="2015" name="Nature">
        <title>Complex archaea that bridge the gap between prokaryotes and eukaryotes.</title>
        <authorList>
            <person name="Spang A."/>
            <person name="Saw J.H."/>
            <person name="Jorgensen S.L."/>
            <person name="Zaremba-Niedzwiedzka K."/>
            <person name="Martijn J."/>
            <person name="Lind A.E."/>
            <person name="van Eijk R."/>
            <person name="Schleper C."/>
            <person name="Guy L."/>
            <person name="Ettema T.J."/>
        </authorList>
    </citation>
    <scope>NUCLEOTIDE SEQUENCE</scope>
</reference>
<evidence type="ECO:0000313" key="1">
    <source>
        <dbReference type="EMBL" id="KKL70139.1"/>
    </source>
</evidence>
<sequence length="76" mass="8762">MVEHKVCLECRWNDYPVCLGTIMDDGNYMNIENQRPGFQCGQKDEAILTDFSIKIKSDLELKIEALEARIKALEVK</sequence>
<comment type="caution">
    <text evidence="1">The sequence shown here is derived from an EMBL/GenBank/DDBJ whole genome shotgun (WGS) entry which is preliminary data.</text>
</comment>
<gene>
    <name evidence="1" type="ORF">LCGC14_2107890</name>
</gene>
<proteinExistence type="predicted"/>
<name>A0A0F9E854_9ZZZZ</name>
<dbReference type="EMBL" id="LAZR01025986">
    <property type="protein sequence ID" value="KKL70139.1"/>
    <property type="molecule type" value="Genomic_DNA"/>
</dbReference>
<dbReference type="AlphaFoldDB" id="A0A0F9E854"/>
<protein>
    <submittedName>
        <fullName evidence="1">Uncharacterized protein</fullName>
    </submittedName>
</protein>
<accession>A0A0F9E854</accession>